<evidence type="ECO:0000313" key="2">
    <source>
        <dbReference type="EMBL" id="MTE18434.1"/>
    </source>
</evidence>
<reference evidence="2 3" key="1">
    <citation type="submission" date="2019-11" db="EMBL/GenBank/DDBJ databases">
        <authorList>
            <person name="Yuan L."/>
        </authorList>
    </citation>
    <scope>NUCLEOTIDE SEQUENCE [LARGE SCALE GENOMIC DNA]</scope>
    <source>
        <strain evidence="2 3">TRM43335</strain>
    </source>
</reference>
<accession>A0A6G2B885</accession>
<dbReference type="AlphaFoldDB" id="A0A6G2B885"/>
<proteinExistence type="predicted"/>
<evidence type="ECO:0000256" key="1">
    <source>
        <dbReference type="SAM" id="Phobius"/>
    </source>
</evidence>
<keyword evidence="1" id="KW-0812">Transmembrane</keyword>
<dbReference type="EMBL" id="WIXO01000001">
    <property type="protein sequence ID" value="MTE18434.1"/>
    <property type="molecule type" value="Genomic_DNA"/>
</dbReference>
<protein>
    <submittedName>
        <fullName evidence="2">Uncharacterized protein</fullName>
    </submittedName>
</protein>
<keyword evidence="3" id="KW-1185">Reference proteome</keyword>
<name>A0A6G2B885_9ACTN</name>
<organism evidence="2 3">
    <name type="scientific">Streptomyces taklimakanensis</name>
    <dbReference type="NCBI Taxonomy" id="2569853"/>
    <lineage>
        <taxon>Bacteria</taxon>
        <taxon>Bacillati</taxon>
        <taxon>Actinomycetota</taxon>
        <taxon>Actinomycetes</taxon>
        <taxon>Kitasatosporales</taxon>
        <taxon>Streptomycetaceae</taxon>
        <taxon>Streptomyces</taxon>
    </lineage>
</organism>
<dbReference type="RefSeq" id="WP_155070082.1">
    <property type="nucleotide sequence ID" value="NZ_WIXO01000001.1"/>
</dbReference>
<evidence type="ECO:0000313" key="3">
    <source>
        <dbReference type="Proteomes" id="UP000473014"/>
    </source>
</evidence>
<feature type="transmembrane region" description="Helical" evidence="1">
    <location>
        <begin position="21"/>
        <end position="41"/>
    </location>
</feature>
<keyword evidence="1" id="KW-0472">Membrane</keyword>
<keyword evidence="1" id="KW-1133">Transmembrane helix</keyword>
<gene>
    <name evidence="2" type="ORF">F0L17_04685</name>
</gene>
<dbReference type="Proteomes" id="UP000473014">
    <property type="component" value="Unassembled WGS sequence"/>
</dbReference>
<comment type="caution">
    <text evidence="2">The sequence shown here is derived from an EMBL/GenBank/DDBJ whole genome shotgun (WGS) entry which is preliminary data.</text>
</comment>
<sequence length="67" mass="7229">MAAHAPPRTTRRTADGGDARLPWWALTLPAVVFAALLSLLVGGEAQAAESPQYLGRLLEYFRHLLSG</sequence>